<dbReference type="Pfam" id="PF18824">
    <property type="entry name" value="LPD11"/>
    <property type="match status" value="1"/>
</dbReference>
<dbReference type="EMBL" id="JAHXCP010000005">
    <property type="protein sequence ID" value="MBW4754410.1"/>
    <property type="molecule type" value="Genomic_DNA"/>
</dbReference>
<name>A0ABS6Y4J7_9BACT</name>
<protein>
    <recommendedName>
        <fullName evidence="1">Large polyvalent protein-associated domain-containing protein</fullName>
    </recommendedName>
</protein>
<organism evidence="2 3">
    <name type="scientific">Prevotella melaninogenica</name>
    <dbReference type="NCBI Taxonomy" id="28132"/>
    <lineage>
        <taxon>Bacteria</taxon>
        <taxon>Pseudomonadati</taxon>
        <taxon>Bacteroidota</taxon>
        <taxon>Bacteroidia</taxon>
        <taxon>Bacteroidales</taxon>
        <taxon>Prevotellaceae</taxon>
        <taxon>Prevotella</taxon>
    </lineage>
</organism>
<proteinExistence type="predicted"/>
<keyword evidence="3" id="KW-1185">Reference proteome</keyword>
<dbReference type="Proteomes" id="UP000812077">
    <property type="component" value="Unassembled WGS sequence"/>
</dbReference>
<sequence>MKTLKLERVGENFWGNMVYKGEDGKFYLDISMNHEKVPTELHTCHPADDMDGEPGYCVTSTFEIINPITDKERRENECKGLYMMLSRIYEDVRAFIGKTGNEQEDSWDCRYRNKKFGLGGKSLEETIAELKKRWNVIPDDLKPKWCTWKDIEELEKKAMAIG</sequence>
<gene>
    <name evidence="2" type="ORF">KZO77_05050</name>
</gene>
<feature type="domain" description="Large polyvalent protein-associated" evidence="1">
    <location>
        <begin position="79"/>
        <end position="157"/>
    </location>
</feature>
<evidence type="ECO:0000313" key="2">
    <source>
        <dbReference type="EMBL" id="MBW4754410.1"/>
    </source>
</evidence>
<evidence type="ECO:0000259" key="1">
    <source>
        <dbReference type="Pfam" id="PF18824"/>
    </source>
</evidence>
<dbReference type="InterPro" id="IPR040789">
    <property type="entry name" value="LPD11"/>
</dbReference>
<reference evidence="2 3" key="1">
    <citation type="submission" date="2021-07" db="EMBL/GenBank/DDBJ databases">
        <title>Genomic diversity and antimicrobial resistance of Prevotella spp. isolated from chronic lung disease airways.</title>
        <authorList>
            <person name="Webb K.A."/>
            <person name="Olagoke O.S."/>
            <person name="Baird T."/>
            <person name="Neill J."/>
            <person name="Pham A."/>
            <person name="Wells T.J."/>
            <person name="Ramsay K.A."/>
            <person name="Bell S.C."/>
            <person name="Sarovich D.S."/>
            <person name="Price E.P."/>
        </authorList>
    </citation>
    <scope>NUCLEOTIDE SEQUENCE [LARGE SCALE GENOMIC DNA]</scope>
    <source>
        <strain evidence="2 3">SCHI0027.S.6</strain>
    </source>
</reference>
<accession>A0ABS6Y4J7</accession>
<evidence type="ECO:0000313" key="3">
    <source>
        <dbReference type="Proteomes" id="UP000812077"/>
    </source>
</evidence>
<comment type="caution">
    <text evidence="2">The sequence shown here is derived from an EMBL/GenBank/DDBJ whole genome shotgun (WGS) entry which is preliminary data.</text>
</comment>
<dbReference type="RefSeq" id="WP_219433099.1">
    <property type="nucleotide sequence ID" value="NZ_JAHXCP010000005.1"/>
</dbReference>